<keyword evidence="2" id="KW-1185">Reference proteome</keyword>
<protein>
    <submittedName>
        <fullName evidence="1">Uncharacterized protein</fullName>
    </submittedName>
</protein>
<evidence type="ECO:0000313" key="1">
    <source>
        <dbReference type="EMBL" id="KAK3803349.1"/>
    </source>
</evidence>
<evidence type="ECO:0000313" key="2">
    <source>
        <dbReference type="Proteomes" id="UP001283361"/>
    </source>
</evidence>
<name>A0AAE1BBQ8_9GAST</name>
<dbReference type="EMBL" id="JAWDGP010000150">
    <property type="protein sequence ID" value="KAK3803349.1"/>
    <property type="molecule type" value="Genomic_DNA"/>
</dbReference>
<organism evidence="1 2">
    <name type="scientific">Elysia crispata</name>
    <name type="common">lettuce slug</name>
    <dbReference type="NCBI Taxonomy" id="231223"/>
    <lineage>
        <taxon>Eukaryota</taxon>
        <taxon>Metazoa</taxon>
        <taxon>Spiralia</taxon>
        <taxon>Lophotrochozoa</taxon>
        <taxon>Mollusca</taxon>
        <taxon>Gastropoda</taxon>
        <taxon>Heterobranchia</taxon>
        <taxon>Euthyneura</taxon>
        <taxon>Panpulmonata</taxon>
        <taxon>Sacoglossa</taxon>
        <taxon>Placobranchoidea</taxon>
        <taxon>Plakobranchidae</taxon>
        <taxon>Elysia</taxon>
    </lineage>
</organism>
<reference evidence="1" key="1">
    <citation type="journal article" date="2023" name="G3 (Bethesda)">
        <title>A reference genome for the long-term kleptoplast-retaining sea slug Elysia crispata morphotype clarki.</title>
        <authorList>
            <person name="Eastman K.E."/>
            <person name="Pendleton A.L."/>
            <person name="Shaikh M.A."/>
            <person name="Suttiyut T."/>
            <person name="Ogas R."/>
            <person name="Tomko P."/>
            <person name="Gavelis G."/>
            <person name="Widhalm J.R."/>
            <person name="Wisecaver J.H."/>
        </authorList>
    </citation>
    <scope>NUCLEOTIDE SEQUENCE</scope>
    <source>
        <strain evidence="1">ECLA1</strain>
    </source>
</reference>
<dbReference type="Proteomes" id="UP001283361">
    <property type="component" value="Unassembled WGS sequence"/>
</dbReference>
<accession>A0AAE1BBQ8</accession>
<gene>
    <name evidence="1" type="ORF">RRG08_046665</name>
</gene>
<dbReference type="AlphaFoldDB" id="A0AAE1BBQ8"/>
<comment type="caution">
    <text evidence="1">The sequence shown here is derived from an EMBL/GenBank/DDBJ whole genome shotgun (WGS) entry which is preliminary data.</text>
</comment>
<sequence length="84" mass="9826">MEWWQQCHLPNGECSYEYMEGNPDHLLQKFYGMYQCHLLNAGHEDHGGYAQCTPAPQRGSMRMEWYKQCHLSNESCDAVNRARG</sequence>
<proteinExistence type="predicted"/>